<keyword evidence="3" id="KW-1185">Reference proteome</keyword>
<accession>A0AAV0XGN2</accession>
<dbReference type="AlphaFoldDB" id="A0AAV0XGN2"/>
<reference evidence="2 3" key="1">
    <citation type="submission" date="2023-01" db="EMBL/GenBank/DDBJ databases">
        <authorList>
            <person name="Whitehead M."/>
        </authorList>
    </citation>
    <scope>NUCLEOTIDE SEQUENCE [LARGE SCALE GENOMIC DNA]</scope>
</reference>
<dbReference type="Proteomes" id="UP001160148">
    <property type="component" value="Unassembled WGS sequence"/>
</dbReference>
<proteinExistence type="predicted"/>
<name>A0AAV0XGN2_9HEMI</name>
<comment type="caution">
    <text evidence="2">The sequence shown here is derived from an EMBL/GenBank/DDBJ whole genome shotgun (WGS) entry which is preliminary data.</text>
</comment>
<evidence type="ECO:0000313" key="3">
    <source>
        <dbReference type="Proteomes" id="UP001160148"/>
    </source>
</evidence>
<organism evidence="2 3">
    <name type="scientific">Macrosiphum euphorbiae</name>
    <name type="common">potato aphid</name>
    <dbReference type="NCBI Taxonomy" id="13131"/>
    <lineage>
        <taxon>Eukaryota</taxon>
        <taxon>Metazoa</taxon>
        <taxon>Ecdysozoa</taxon>
        <taxon>Arthropoda</taxon>
        <taxon>Hexapoda</taxon>
        <taxon>Insecta</taxon>
        <taxon>Pterygota</taxon>
        <taxon>Neoptera</taxon>
        <taxon>Paraneoptera</taxon>
        <taxon>Hemiptera</taxon>
        <taxon>Sternorrhyncha</taxon>
        <taxon>Aphidomorpha</taxon>
        <taxon>Aphidoidea</taxon>
        <taxon>Aphididae</taxon>
        <taxon>Macrosiphini</taxon>
        <taxon>Macrosiphum</taxon>
    </lineage>
</organism>
<feature type="compositionally biased region" description="Basic and acidic residues" evidence="1">
    <location>
        <begin position="100"/>
        <end position="120"/>
    </location>
</feature>
<evidence type="ECO:0000313" key="2">
    <source>
        <dbReference type="EMBL" id="CAI6366962.1"/>
    </source>
</evidence>
<protein>
    <submittedName>
        <fullName evidence="2">Uncharacterized protein</fullName>
    </submittedName>
</protein>
<feature type="region of interest" description="Disordered" evidence="1">
    <location>
        <begin position="95"/>
        <end position="120"/>
    </location>
</feature>
<evidence type="ECO:0000256" key="1">
    <source>
        <dbReference type="SAM" id="MobiDB-lite"/>
    </source>
</evidence>
<dbReference type="EMBL" id="CARXXK010000004">
    <property type="protein sequence ID" value="CAI6366962.1"/>
    <property type="molecule type" value="Genomic_DNA"/>
</dbReference>
<sequence length="120" mass="14417">MQYLIKKRLNYGVCILRSARTVIIFERCRLLQQFHHQLKLIYFTYSHPNPSPTRRALSRGLRDPVAVDVLETDSSWPTNHYRHLYRTCCERKLYPPPTDDNSRPEAKHFHSPQDRRDMNH</sequence>
<gene>
    <name evidence="2" type="ORF">MEUPH1_LOCUS21489</name>
</gene>